<evidence type="ECO:0000256" key="3">
    <source>
        <dbReference type="PROSITE-ProRule" id="PRU00358"/>
    </source>
</evidence>
<dbReference type="InterPro" id="IPR015947">
    <property type="entry name" value="PUA-like_sf"/>
</dbReference>
<dbReference type="SMART" id="SM00466">
    <property type="entry name" value="SRA"/>
    <property type="match status" value="1"/>
</dbReference>
<keyword evidence="6" id="KW-1185">Reference proteome</keyword>
<dbReference type="InterPro" id="IPR051357">
    <property type="entry name" value="H3K9_HMTase_SUVAR3-9"/>
</dbReference>
<dbReference type="SUPFAM" id="SSF88697">
    <property type="entry name" value="PUA domain-like"/>
    <property type="match status" value="1"/>
</dbReference>
<dbReference type="PANTHER" id="PTHR45660:SF13">
    <property type="entry name" value="HISTONE-LYSINE N-METHYLTRANSFERASE SETMAR"/>
    <property type="match status" value="1"/>
</dbReference>
<reference evidence="5" key="1">
    <citation type="submission" date="2023-02" db="EMBL/GenBank/DDBJ databases">
        <title>Genome of toxic invasive species Heracleum sosnowskyi carries increased number of genes despite the absence of recent whole-genome duplications.</title>
        <authorList>
            <person name="Schelkunov M."/>
            <person name="Shtratnikova V."/>
            <person name="Makarenko M."/>
            <person name="Klepikova A."/>
            <person name="Omelchenko D."/>
            <person name="Novikova G."/>
            <person name="Obukhova E."/>
            <person name="Bogdanov V."/>
            <person name="Penin A."/>
            <person name="Logacheva M."/>
        </authorList>
    </citation>
    <scope>NUCLEOTIDE SEQUENCE</scope>
    <source>
        <strain evidence="5">Hsosn_3</strain>
        <tissue evidence="5">Leaf</tissue>
    </source>
</reference>
<feature type="domain" description="YDG" evidence="4">
    <location>
        <begin position="60"/>
        <end position="205"/>
    </location>
</feature>
<comment type="subcellular location">
    <subcellularLocation>
        <location evidence="1">Chromosome</location>
    </subcellularLocation>
    <subcellularLocation>
        <location evidence="3">Nucleus</location>
    </subcellularLocation>
</comment>
<dbReference type="Gene3D" id="2.30.280.10">
    <property type="entry name" value="SRA-YDG"/>
    <property type="match status" value="1"/>
</dbReference>
<dbReference type="EMBL" id="JAUIZM010000009">
    <property type="protein sequence ID" value="KAK1364766.1"/>
    <property type="molecule type" value="Genomic_DNA"/>
</dbReference>
<comment type="caution">
    <text evidence="5">The sequence shown here is derived from an EMBL/GenBank/DDBJ whole genome shotgun (WGS) entry which is preliminary data.</text>
</comment>
<dbReference type="InterPro" id="IPR003105">
    <property type="entry name" value="SRA_YDG"/>
</dbReference>
<dbReference type="GO" id="GO:0042054">
    <property type="term" value="F:histone methyltransferase activity"/>
    <property type="evidence" value="ECO:0007669"/>
    <property type="project" value="TreeGrafter"/>
</dbReference>
<organism evidence="5 6">
    <name type="scientific">Heracleum sosnowskyi</name>
    <dbReference type="NCBI Taxonomy" id="360622"/>
    <lineage>
        <taxon>Eukaryota</taxon>
        <taxon>Viridiplantae</taxon>
        <taxon>Streptophyta</taxon>
        <taxon>Embryophyta</taxon>
        <taxon>Tracheophyta</taxon>
        <taxon>Spermatophyta</taxon>
        <taxon>Magnoliopsida</taxon>
        <taxon>eudicotyledons</taxon>
        <taxon>Gunneridae</taxon>
        <taxon>Pentapetalae</taxon>
        <taxon>asterids</taxon>
        <taxon>campanulids</taxon>
        <taxon>Apiales</taxon>
        <taxon>Apiaceae</taxon>
        <taxon>Apioideae</taxon>
        <taxon>apioid superclade</taxon>
        <taxon>Tordylieae</taxon>
        <taxon>Tordyliinae</taxon>
        <taxon>Heracleum</taxon>
    </lineage>
</organism>
<dbReference type="Pfam" id="PF02182">
    <property type="entry name" value="SAD_SRA"/>
    <property type="match status" value="1"/>
</dbReference>
<dbReference type="GO" id="GO:0005634">
    <property type="term" value="C:nucleus"/>
    <property type="evidence" value="ECO:0007669"/>
    <property type="project" value="UniProtKB-SubCell"/>
</dbReference>
<evidence type="ECO:0000313" key="5">
    <source>
        <dbReference type="EMBL" id="KAK1364766.1"/>
    </source>
</evidence>
<gene>
    <name evidence="5" type="ORF">POM88_040327</name>
</gene>
<evidence type="ECO:0000313" key="6">
    <source>
        <dbReference type="Proteomes" id="UP001237642"/>
    </source>
</evidence>
<evidence type="ECO:0000259" key="4">
    <source>
        <dbReference type="PROSITE" id="PS51015"/>
    </source>
</evidence>
<keyword evidence="2 3" id="KW-0539">Nucleus</keyword>
<proteinExistence type="predicted"/>
<dbReference type="AlphaFoldDB" id="A0AAD8HDX0"/>
<evidence type="ECO:0000256" key="1">
    <source>
        <dbReference type="ARBA" id="ARBA00004286"/>
    </source>
</evidence>
<dbReference type="GO" id="GO:0005694">
    <property type="term" value="C:chromosome"/>
    <property type="evidence" value="ECO:0007669"/>
    <property type="project" value="UniProtKB-SubCell"/>
</dbReference>
<dbReference type="Proteomes" id="UP001237642">
    <property type="component" value="Unassembled WGS sequence"/>
</dbReference>
<name>A0AAD8HDX0_9APIA</name>
<protein>
    <recommendedName>
        <fullName evidence="4">YDG domain-containing protein</fullName>
    </recommendedName>
</protein>
<dbReference type="PROSITE" id="PS51015">
    <property type="entry name" value="YDG"/>
    <property type="match status" value="1"/>
</dbReference>
<dbReference type="InterPro" id="IPR036987">
    <property type="entry name" value="SRA-YDG_sf"/>
</dbReference>
<dbReference type="PANTHER" id="PTHR45660">
    <property type="entry name" value="HISTONE-LYSINE N-METHYLTRANSFERASE SETMAR"/>
    <property type="match status" value="1"/>
</dbReference>
<reference evidence="5" key="2">
    <citation type="submission" date="2023-05" db="EMBL/GenBank/DDBJ databases">
        <authorList>
            <person name="Schelkunov M.I."/>
        </authorList>
    </citation>
    <scope>NUCLEOTIDE SEQUENCE</scope>
    <source>
        <strain evidence="5">Hsosn_3</strain>
        <tissue evidence="5">Leaf</tissue>
    </source>
</reference>
<evidence type="ECO:0000256" key="2">
    <source>
        <dbReference type="ARBA" id="ARBA00023242"/>
    </source>
</evidence>
<accession>A0AAD8HDX0</accession>
<dbReference type="GO" id="GO:0003690">
    <property type="term" value="F:double-stranded DNA binding"/>
    <property type="evidence" value="ECO:0007669"/>
    <property type="project" value="TreeGrafter"/>
</dbReference>
<sequence>MENNNDGDANRQMVIHVLETFVFHRHVEGLSPMTAYNAVPRDEKIGPNVETMISRARTLGHVPGVHIGDDFFYRQEIRLVGLHRDMIRGISTTLYDDGVEIGACVVANYEDHNVVIEDDLYCYGSDGGNLILAHRLHLRVLNNQELENGNYAMVNSIEVANPIRLLGRNLMEDGTRRYVFVGLFKVLFHAIIQSDNEFDVFEFFS</sequence>